<feature type="transmembrane region" description="Helical" evidence="2">
    <location>
        <begin position="125"/>
        <end position="153"/>
    </location>
</feature>
<dbReference type="EMBL" id="VCQV01000026">
    <property type="protein sequence ID" value="TWP34573.1"/>
    <property type="molecule type" value="Genomic_DNA"/>
</dbReference>
<dbReference type="AlphaFoldDB" id="A0A563DXB2"/>
<dbReference type="RefSeq" id="WP_146318612.1">
    <property type="nucleotide sequence ID" value="NZ_VCQV01000026.1"/>
</dbReference>
<feature type="region of interest" description="Disordered" evidence="1">
    <location>
        <begin position="176"/>
        <end position="199"/>
    </location>
</feature>
<keyword evidence="2" id="KW-1133">Transmembrane helix</keyword>
<dbReference type="Proteomes" id="UP000320244">
    <property type="component" value="Unassembled WGS sequence"/>
</dbReference>
<evidence type="ECO:0000256" key="1">
    <source>
        <dbReference type="SAM" id="MobiDB-lite"/>
    </source>
</evidence>
<evidence type="ECO:0000313" key="4">
    <source>
        <dbReference type="Proteomes" id="UP000320244"/>
    </source>
</evidence>
<reference evidence="3 4" key="2">
    <citation type="submission" date="2019-08" db="EMBL/GenBank/DDBJ databases">
        <title>Jejuicoccus antrihumi gen. nov., sp. nov., a new member of the family Dermacoccaceae isolated from a cave.</title>
        <authorList>
            <person name="Schumann P."/>
            <person name="Kim I.S."/>
        </authorList>
    </citation>
    <scope>NUCLEOTIDE SEQUENCE [LARGE SCALE GENOMIC DNA]</scope>
    <source>
        <strain evidence="3 4">C5-26</strain>
    </source>
</reference>
<keyword evidence="2" id="KW-0812">Transmembrane</keyword>
<name>A0A563DXB2_9MICO</name>
<feature type="transmembrane region" description="Helical" evidence="2">
    <location>
        <begin position="36"/>
        <end position="56"/>
    </location>
</feature>
<keyword evidence="2" id="KW-0472">Membrane</keyword>
<accession>A0A563DXB2</accession>
<reference evidence="3 4" key="1">
    <citation type="submission" date="2019-05" db="EMBL/GenBank/DDBJ databases">
        <authorList>
            <person name="Lee S.D."/>
        </authorList>
    </citation>
    <scope>NUCLEOTIDE SEQUENCE [LARGE SCALE GENOMIC DNA]</scope>
    <source>
        <strain evidence="3 4">C5-26</strain>
    </source>
</reference>
<organism evidence="3 4">
    <name type="scientific">Leekyejoonella antrihumi</name>
    <dbReference type="NCBI Taxonomy" id="1660198"/>
    <lineage>
        <taxon>Bacteria</taxon>
        <taxon>Bacillati</taxon>
        <taxon>Actinomycetota</taxon>
        <taxon>Actinomycetes</taxon>
        <taxon>Micrococcales</taxon>
        <taxon>Dermacoccaceae</taxon>
        <taxon>Leekyejoonella</taxon>
    </lineage>
</organism>
<evidence type="ECO:0000256" key="2">
    <source>
        <dbReference type="SAM" id="Phobius"/>
    </source>
</evidence>
<protein>
    <submittedName>
        <fullName evidence="3">Uncharacterized protein</fullName>
    </submittedName>
</protein>
<comment type="caution">
    <text evidence="3">The sequence shown here is derived from an EMBL/GenBank/DDBJ whole genome shotgun (WGS) entry which is preliminary data.</text>
</comment>
<gene>
    <name evidence="3" type="ORF">FGL98_16900</name>
</gene>
<proteinExistence type="predicted"/>
<keyword evidence="4" id="KW-1185">Reference proteome</keyword>
<evidence type="ECO:0000313" key="3">
    <source>
        <dbReference type="EMBL" id="TWP34573.1"/>
    </source>
</evidence>
<sequence>MELTRETRRLARSAALGGAAVALALAAHVGAGAASPGPGVVAMAVLLATVTTTLCAGRRLSRLKTLALLGGMQVILHTTFTCLADRAPIDTQIHGHGPSSHRTRALDTLPAGAGMPPMDMSAGMILAHAGATTALALLLAYGETLLWSLAAYFGRRLPDRPVGAVLPSRTAPVAPLLSPTHEGIDPVPSRRGPPQAIFA</sequence>